<protein>
    <submittedName>
        <fullName evidence="1">NRDE family protein</fullName>
    </submittedName>
</protein>
<dbReference type="EMBL" id="VDCS01000007">
    <property type="protein sequence ID" value="TNJ44647.1"/>
    <property type="molecule type" value="Genomic_DNA"/>
</dbReference>
<dbReference type="Proteomes" id="UP000308713">
    <property type="component" value="Unassembled WGS sequence"/>
</dbReference>
<reference evidence="1 2" key="1">
    <citation type="submission" date="2019-05" db="EMBL/GenBank/DDBJ databases">
        <title>Tamlana fucoidanivorans sp. nov., isolated from the surface of algae collected from Fujian province in China.</title>
        <authorList>
            <person name="Li J."/>
        </authorList>
    </citation>
    <scope>NUCLEOTIDE SEQUENCE [LARGE SCALE GENOMIC DNA]</scope>
    <source>
        <strain evidence="1 2">CW2-9</strain>
    </source>
</reference>
<proteinExistence type="predicted"/>
<dbReference type="PANTHER" id="PTHR17985:SF8">
    <property type="entry name" value="TRANSPORT AND GOLGI ORGANIZATION PROTEIN 2 HOMOLOG"/>
    <property type="match status" value="1"/>
</dbReference>
<comment type="caution">
    <text evidence="1">The sequence shown here is derived from an EMBL/GenBank/DDBJ whole genome shotgun (WGS) entry which is preliminary data.</text>
</comment>
<dbReference type="OrthoDB" id="4380123at2"/>
<evidence type="ECO:0000313" key="2">
    <source>
        <dbReference type="Proteomes" id="UP000308713"/>
    </source>
</evidence>
<dbReference type="PANTHER" id="PTHR17985">
    <property type="entry name" value="SER/THR-RICH PROTEIN T10 IN DGCR REGION"/>
    <property type="match status" value="1"/>
</dbReference>
<organism evidence="1 2">
    <name type="scientific">Allotamlana fucoidanivorans</name>
    <dbReference type="NCBI Taxonomy" id="2583814"/>
    <lineage>
        <taxon>Bacteria</taxon>
        <taxon>Pseudomonadati</taxon>
        <taxon>Bacteroidota</taxon>
        <taxon>Flavobacteriia</taxon>
        <taxon>Flavobacteriales</taxon>
        <taxon>Flavobacteriaceae</taxon>
        <taxon>Allotamlana</taxon>
    </lineage>
</organism>
<name>A0A5C4SKW8_9FLAO</name>
<sequence length="241" mass="27713">MCTLTVIPKGNKDFIITQNRDESPDRKSLLPNIYIGANTKMLFPKDVLSGGTWIGVSEKKRVVCMLNGAFQNHKRKPNYRKSRGMVTYEFMVSNDVLKMIDDYNFDGIEPFTMVVVDWNDGLKLLELVWDEKNSQVSELPLEPRMWSSSTLYTDAMKAERQQWFNTFKAQHSLNAKTLLHFHKTAGETNDDYGVIMNRGFVKTTSITQVEKVANKIQMSYEYLGTNKVDLKTFKFPQVVNG</sequence>
<accession>A0A5C4SKW8</accession>
<evidence type="ECO:0000313" key="1">
    <source>
        <dbReference type="EMBL" id="TNJ44647.1"/>
    </source>
</evidence>
<dbReference type="AlphaFoldDB" id="A0A5C4SKW8"/>
<keyword evidence="2" id="KW-1185">Reference proteome</keyword>
<dbReference type="RefSeq" id="WP_139696678.1">
    <property type="nucleotide sequence ID" value="NZ_CP074074.1"/>
</dbReference>
<gene>
    <name evidence="1" type="ORF">FGF67_08370</name>
</gene>
<dbReference type="InterPro" id="IPR008551">
    <property type="entry name" value="TANGO2"/>
</dbReference>
<dbReference type="Pfam" id="PF05742">
    <property type="entry name" value="TANGO2"/>
    <property type="match status" value="1"/>
</dbReference>